<dbReference type="Gene3D" id="3.40.30.10">
    <property type="entry name" value="Glutaredoxin"/>
    <property type="match status" value="1"/>
</dbReference>
<dbReference type="EMBL" id="KZ821235">
    <property type="protein sequence ID" value="PYH44666.1"/>
    <property type="molecule type" value="Genomic_DNA"/>
</dbReference>
<accession>A0A318ZBB8</accession>
<dbReference type="InterPro" id="IPR036249">
    <property type="entry name" value="Thioredoxin-like_sf"/>
</dbReference>
<dbReference type="PANTHER" id="PTHR42336">
    <property type="entry name" value="THIOREDOXIN DOMAIN-CONTAINING PROTEIN-RELATED"/>
    <property type="match status" value="1"/>
</dbReference>
<keyword evidence="3" id="KW-1185">Reference proteome</keyword>
<protein>
    <recommendedName>
        <fullName evidence="4">Thioredoxin domain-containing protein</fullName>
    </recommendedName>
</protein>
<evidence type="ECO:0000256" key="1">
    <source>
        <dbReference type="SAM" id="MobiDB-lite"/>
    </source>
</evidence>
<dbReference type="Pfam" id="PF13911">
    <property type="entry name" value="AhpC-TSA_2"/>
    <property type="match status" value="1"/>
</dbReference>
<dbReference type="GeneID" id="37074692"/>
<evidence type="ECO:0008006" key="4">
    <source>
        <dbReference type="Google" id="ProtNLM"/>
    </source>
</evidence>
<gene>
    <name evidence="2" type="ORF">BP01DRAFT_341902</name>
</gene>
<reference evidence="2 3" key="1">
    <citation type="submission" date="2016-12" db="EMBL/GenBank/DDBJ databases">
        <title>The genomes of Aspergillus section Nigri reveals drivers in fungal speciation.</title>
        <authorList>
            <consortium name="DOE Joint Genome Institute"/>
            <person name="Vesth T.C."/>
            <person name="Nybo J."/>
            <person name="Theobald S."/>
            <person name="Brandl J."/>
            <person name="Frisvad J.C."/>
            <person name="Nielsen K.F."/>
            <person name="Lyhne E.K."/>
            <person name="Kogle M.E."/>
            <person name="Kuo A."/>
            <person name="Riley R."/>
            <person name="Clum A."/>
            <person name="Nolan M."/>
            <person name="Lipzen A."/>
            <person name="Salamov A."/>
            <person name="Henrissat B."/>
            <person name="Wiebenga A."/>
            <person name="De Vries R.P."/>
            <person name="Grigoriev I.V."/>
            <person name="Mortensen U.H."/>
            <person name="Andersen M.R."/>
            <person name="Baker S.E."/>
        </authorList>
    </citation>
    <scope>NUCLEOTIDE SEQUENCE [LARGE SCALE GENOMIC DNA]</scope>
    <source>
        <strain evidence="2 3">JOP 1030-1</strain>
    </source>
</reference>
<dbReference type="Proteomes" id="UP000248349">
    <property type="component" value="Unassembled WGS sequence"/>
</dbReference>
<name>A0A318ZBB8_9EURO</name>
<proteinExistence type="predicted"/>
<sequence>MTFSTELASWLTPAPGIIPTATPPELNHPAPSSPELPIPASNGHPTVILFLRHCGCPVAEADFRNLRQAASQHPDINFTAISHSDEPATTRWVDAVGGPGAVKVIVDVERRLYAAWGLGVVSWSHVLSLAALVNIMKLGRERGIWNRNTESGSRWQAGGFWAVDAQGVVRWGRPARRADDFLDVEGAVRAVCELRVVG</sequence>
<dbReference type="InterPro" id="IPR032801">
    <property type="entry name" value="PXL2A/B/C"/>
</dbReference>
<dbReference type="SUPFAM" id="SSF52833">
    <property type="entry name" value="Thioredoxin-like"/>
    <property type="match status" value="1"/>
</dbReference>
<dbReference type="AlphaFoldDB" id="A0A318ZBB8"/>
<evidence type="ECO:0000313" key="2">
    <source>
        <dbReference type="EMBL" id="PYH44666.1"/>
    </source>
</evidence>
<dbReference type="PANTHER" id="PTHR42336:SF1">
    <property type="entry name" value="ALKYL HYDROPEROXIDE REDUCTASE SUBUNIT C_ THIOL SPECIFIC ANTIOXIDANT DOMAIN-CONTAINING PROTEIN"/>
    <property type="match status" value="1"/>
</dbReference>
<dbReference type="RefSeq" id="XP_025430648.1">
    <property type="nucleotide sequence ID" value="XM_025573464.1"/>
</dbReference>
<organism evidence="2 3">
    <name type="scientific">Aspergillus saccharolyticus JOP 1030-1</name>
    <dbReference type="NCBI Taxonomy" id="1450539"/>
    <lineage>
        <taxon>Eukaryota</taxon>
        <taxon>Fungi</taxon>
        <taxon>Dikarya</taxon>
        <taxon>Ascomycota</taxon>
        <taxon>Pezizomycotina</taxon>
        <taxon>Eurotiomycetes</taxon>
        <taxon>Eurotiomycetidae</taxon>
        <taxon>Eurotiales</taxon>
        <taxon>Aspergillaceae</taxon>
        <taxon>Aspergillus</taxon>
        <taxon>Aspergillus subgen. Circumdati</taxon>
    </lineage>
</organism>
<feature type="compositionally biased region" description="Low complexity" evidence="1">
    <location>
        <begin position="14"/>
        <end position="24"/>
    </location>
</feature>
<dbReference type="OrthoDB" id="40334at2759"/>
<feature type="region of interest" description="Disordered" evidence="1">
    <location>
        <begin position="14"/>
        <end position="36"/>
    </location>
</feature>
<evidence type="ECO:0000313" key="3">
    <source>
        <dbReference type="Proteomes" id="UP000248349"/>
    </source>
</evidence>